<gene>
    <name evidence="1" type="ORF">PL11_009585</name>
</gene>
<sequence length="145" mass="16088">MADDNNQVEVVPGTEEFEHMLFKLNMDVTSGDVSVLNYNGNELQQVQDGLYAMPALVQEDFNLFFIVSKLVEDDWVMAFSTATIENNNEITDLSEPMTTGKGLNVLGGVSPADANNLLKYFNTLSDAGRGEWRMVDKPEDASNEE</sequence>
<keyword evidence="2" id="KW-1185">Reference proteome</keyword>
<organism evidence="1 2">
    <name type="scientific">Lentilactobacillus curieae</name>
    <dbReference type="NCBI Taxonomy" id="1138822"/>
    <lineage>
        <taxon>Bacteria</taxon>
        <taxon>Bacillati</taxon>
        <taxon>Bacillota</taxon>
        <taxon>Bacilli</taxon>
        <taxon>Lactobacillales</taxon>
        <taxon>Lactobacillaceae</taxon>
        <taxon>Lentilactobacillus</taxon>
    </lineage>
</organism>
<name>A0A1S6QKM5_9LACO</name>
<dbReference type="RefSeq" id="WP_035167011.1">
    <property type="nucleotide sequence ID" value="NZ_CP018906.1"/>
</dbReference>
<dbReference type="EMBL" id="CP018906">
    <property type="protein sequence ID" value="AQW22156.1"/>
    <property type="molecule type" value="Genomic_DNA"/>
</dbReference>
<evidence type="ECO:0000313" key="2">
    <source>
        <dbReference type="Proteomes" id="UP000030361"/>
    </source>
</evidence>
<proteinExistence type="predicted"/>
<dbReference type="AlphaFoldDB" id="A0A1S6QKM5"/>
<evidence type="ECO:0000313" key="1">
    <source>
        <dbReference type="EMBL" id="AQW22156.1"/>
    </source>
</evidence>
<dbReference type="KEGG" id="lcu:PL11_009585"/>
<reference evidence="1 2" key="1">
    <citation type="journal article" date="2015" name="Genome Announc.">
        <title>Genome Sequence of Lactobacillus curieae CCTCC M 2011381T, a Novel Producer of Gamma-aminobutyric Acid.</title>
        <authorList>
            <person name="Wang Y."/>
            <person name="Wang Y."/>
            <person name="Lang C."/>
            <person name="Wei D."/>
            <person name="Xu P."/>
            <person name="Xie J."/>
        </authorList>
    </citation>
    <scope>NUCLEOTIDE SEQUENCE [LARGE SCALE GENOMIC DNA]</scope>
    <source>
        <strain evidence="1 2">CCTCC M 2011381</strain>
    </source>
</reference>
<accession>A0A1S6QKM5</accession>
<protein>
    <submittedName>
        <fullName evidence="1">Uncharacterized protein</fullName>
    </submittedName>
</protein>
<dbReference type="eggNOG" id="ENOG50309WH">
    <property type="taxonomic scope" value="Bacteria"/>
</dbReference>
<dbReference type="OrthoDB" id="2305353at2"/>
<dbReference type="Proteomes" id="UP000030361">
    <property type="component" value="Chromosome"/>
</dbReference>